<organism evidence="8 9">
    <name type="scientific">Cudoniella acicularis</name>
    <dbReference type="NCBI Taxonomy" id="354080"/>
    <lineage>
        <taxon>Eukaryota</taxon>
        <taxon>Fungi</taxon>
        <taxon>Dikarya</taxon>
        <taxon>Ascomycota</taxon>
        <taxon>Pezizomycotina</taxon>
        <taxon>Leotiomycetes</taxon>
        <taxon>Helotiales</taxon>
        <taxon>Tricladiaceae</taxon>
        <taxon>Cudoniella</taxon>
    </lineage>
</organism>
<dbReference type="OrthoDB" id="3900342at2759"/>
<sequence>MENLVIVPKNSGSDFNTEIVDVPLDGTPGRSVDLDGDASSLSSEATRYEFMPFREVKRGLEGWQILFIAVSGIVGMGLFDNSGLVLGIAGPSGSILSYGLVGAGVICVMEGVSEMIGHWPISNAMVEFVRSFVDEELATIVGFAYCFATLIVGAANLAQYWDWPNFYQSMIFIFFLPLILLVLNCLGVKYYGNVESIAGILKLFLVFAAFVTMLVINGGDIQDQFQNNPTIASTAGIATLVGIPIAAYAYAGVEIVAVTAVEAKDPRSSLRFPAQWIAYITAFIYLFSVIVLNLNISWTDVRLPSLTSREHQLNIDSASPTNTSTAIVILAVKDAGLEHLAGFFNVCLILAILSAANTSLYVSSRTLFGLGKEWNSAKWYHRLGTTHPGNKVPVWALLASTLAFCWIPFVHLGGTGYTNYDVQEIMSGLATVIVVLVWASQCLAFIRYYWWLSIHRPKLRGEAFKKFDRWSHSNPSAPFSSRGAYIQPIPAIFGLVGCILTVFLFSTASWWNGGEDATAVVAVWIAPISLFILWLLLKAYNRRLHWGTLYVHLSDNWTDLKDELLRLNGLIYDEEDNEPPGAIGRFLGGVGKSVGDFGRSVKGVISPFSVSRPSGGA</sequence>
<keyword evidence="3 6" id="KW-0812">Transmembrane</keyword>
<dbReference type="PANTHER" id="PTHR43495:SF5">
    <property type="entry name" value="GAMMA-AMINOBUTYRIC ACID PERMEASE"/>
    <property type="match status" value="1"/>
</dbReference>
<feature type="transmembrane region" description="Helical" evidence="6">
    <location>
        <begin position="489"/>
        <end position="511"/>
    </location>
</feature>
<proteinExistence type="predicted"/>
<comment type="caution">
    <text evidence="8">The sequence shown here is derived from an EMBL/GenBank/DDBJ whole genome shotgun (WGS) entry which is preliminary data.</text>
</comment>
<dbReference type="GO" id="GO:0055085">
    <property type="term" value="P:transmembrane transport"/>
    <property type="evidence" value="ECO:0007669"/>
    <property type="project" value="InterPro"/>
</dbReference>
<dbReference type="GO" id="GO:0016020">
    <property type="term" value="C:membrane"/>
    <property type="evidence" value="ECO:0007669"/>
    <property type="project" value="UniProtKB-SubCell"/>
</dbReference>
<feature type="transmembrane region" description="Helical" evidence="6">
    <location>
        <begin position="276"/>
        <end position="296"/>
    </location>
</feature>
<evidence type="ECO:0000313" key="9">
    <source>
        <dbReference type="Proteomes" id="UP000566819"/>
    </source>
</evidence>
<evidence type="ECO:0000313" key="8">
    <source>
        <dbReference type="EMBL" id="KAF4634110.1"/>
    </source>
</evidence>
<keyword evidence="4 6" id="KW-1133">Transmembrane helix</keyword>
<feature type="transmembrane region" description="Helical" evidence="6">
    <location>
        <begin position="517"/>
        <end position="537"/>
    </location>
</feature>
<protein>
    <recommendedName>
        <fullName evidence="7">Amino acid permease/ SLC12A domain-containing protein</fullName>
    </recommendedName>
</protein>
<dbReference type="Proteomes" id="UP000566819">
    <property type="component" value="Unassembled WGS sequence"/>
</dbReference>
<keyword evidence="2" id="KW-0813">Transport</keyword>
<reference evidence="8 9" key="1">
    <citation type="submission" date="2020-03" db="EMBL/GenBank/DDBJ databases">
        <title>Draft Genome Sequence of Cudoniella acicularis.</title>
        <authorList>
            <person name="Buettner E."/>
            <person name="Kellner H."/>
        </authorList>
    </citation>
    <scope>NUCLEOTIDE SEQUENCE [LARGE SCALE GENOMIC DNA]</scope>
    <source>
        <strain evidence="8 9">DSM 108380</strain>
    </source>
</reference>
<dbReference type="PANTHER" id="PTHR43495">
    <property type="entry name" value="GABA PERMEASE"/>
    <property type="match status" value="1"/>
</dbReference>
<feature type="transmembrane region" description="Helical" evidence="6">
    <location>
        <begin position="231"/>
        <end position="256"/>
    </location>
</feature>
<feature type="transmembrane region" description="Helical" evidence="6">
    <location>
        <begin position="95"/>
        <end position="116"/>
    </location>
</feature>
<dbReference type="InterPro" id="IPR004841">
    <property type="entry name" value="AA-permease/SLC12A_dom"/>
</dbReference>
<evidence type="ECO:0000256" key="6">
    <source>
        <dbReference type="SAM" id="Phobius"/>
    </source>
</evidence>
<comment type="subcellular location">
    <subcellularLocation>
        <location evidence="1">Membrane</location>
        <topology evidence="1">Multi-pass membrane protein</topology>
    </subcellularLocation>
</comment>
<evidence type="ECO:0000256" key="1">
    <source>
        <dbReference type="ARBA" id="ARBA00004141"/>
    </source>
</evidence>
<gene>
    <name evidence="8" type="ORF">G7Y89_g4002</name>
</gene>
<feature type="domain" description="Amino acid permease/ SLC12A" evidence="7">
    <location>
        <begin position="65"/>
        <end position="535"/>
    </location>
</feature>
<feature type="transmembrane region" description="Helical" evidence="6">
    <location>
        <begin position="392"/>
        <end position="413"/>
    </location>
</feature>
<evidence type="ECO:0000259" key="7">
    <source>
        <dbReference type="Pfam" id="PF00324"/>
    </source>
</evidence>
<evidence type="ECO:0000256" key="4">
    <source>
        <dbReference type="ARBA" id="ARBA00022989"/>
    </source>
</evidence>
<feature type="transmembrane region" description="Helical" evidence="6">
    <location>
        <begin position="425"/>
        <end position="450"/>
    </location>
</feature>
<name>A0A8H4W746_9HELO</name>
<evidence type="ECO:0000256" key="3">
    <source>
        <dbReference type="ARBA" id="ARBA00022692"/>
    </source>
</evidence>
<feature type="transmembrane region" description="Helical" evidence="6">
    <location>
        <begin position="137"/>
        <end position="160"/>
    </location>
</feature>
<evidence type="ECO:0000256" key="5">
    <source>
        <dbReference type="ARBA" id="ARBA00023136"/>
    </source>
</evidence>
<evidence type="ECO:0000256" key="2">
    <source>
        <dbReference type="ARBA" id="ARBA00022448"/>
    </source>
</evidence>
<dbReference type="EMBL" id="JAAMPI010000208">
    <property type="protein sequence ID" value="KAF4634110.1"/>
    <property type="molecule type" value="Genomic_DNA"/>
</dbReference>
<dbReference type="AlphaFoldDB" id="A0A8H4W746"/>
<keyword evidence="5 6" id="KW-0472">Membrane</keyword>
<dbReference type="Pfam" id="PF00324">
    <property type="entry name" value="AA_permease"/>
    <property type="match status" value="1"/>
</dbReference>
<feature type="transmembrane region" description="Helical" evidence="6">
    <location>
        <begin position="340"/>
        <end position="362"/>
    </location>
</feature>
<accession>A0A8H4W746</accession>
<feature type="transmembrane region" description="Helical" evidence="6">
    <location>
        <begin position="65"/>
        <end position="89"/>
    </location>
</feature>
<feature type="transmembrane region" description="Helical" evidence="6">
    <location>
        <begin position="166"/>
        <end position="188"/>
    </location>
</feature>
<dbReference type="Gene3D" id="1.20.1740.10">
    <property type="entry name" value="Amino acid/polyamine transporter I"/>
    <property type="match status" value="1"/>
</dbReference>
<keyword evidence="9" id="KW-1185">Reference proteome</keyword>
<feature type="transmembrane region" description="Helical" evidence="6">
    <location>
        <begin position="200"/>
        <end position="219"/>
    </location>
</feature>